<protein>
    <submittedName>
        <fullName evidence="2">Uncharacterized protein</fullName>
    </submittedName>
</protein>
<organism evidence="2 3">
    <name type="scientific">Botrimarina hoheduenensis</name>
    <dbReference type="NCBI Taxonomy" id="2528000"/>
    <lineage>
        <taxon>Bacteria</taxon>
        <taxon>Pseudomonadati</taxon>
        <taxon>Planctomycetota</taxon>
        <taxon>Planctomycetia</taxon>
        <taxon>Pirellulales</taxon>
        <taxon>Lacipirellulaceae</taxon>
        <taxon>Botrimarina</taxon>
    </lineage>
</organism>
<reference evidence="2 3" key="1">
    <citation type="submission" date="2019-02" db="EMBL/GenBank/DDBJ databases">
        <title>Deep-cultivation of Planctomycetes and their phenomic and genomic characterization uncovers novel biology.</title>
        <authorList>
            <person name="Wiegand S."/>
            <person name="Jogler M."/>
            <person name="Boedeker C."/>
            <person name="Pinto D."/>
            <person name="Vollmers J."/>
            <person name="Rivas-Marin E."/>
            <person name="Kohn T."/>
            <person name="Peeters S.H."/>
            <person name="Heuer A."/>
            <person name="Rast P."/>
            <person name="Oberbeckmann S."/>
            <person name="Bunk B."/>
            <person name="Jeske O."/>
            <person name="Meyerdierks A."/>
            <person name="Storesund J.E."/>
            <person name="Kallscheuer N."/>
            <person name="Luecker S."/>
            <person name="Lage O.M."/>
            <person name="Pohl T."/>
            <person name="Merkel B.J."/>
            <person name="Hornburger P."/>
            <person name="Mueller R.-W."/>
            <person name="Bruemmer F."/>
            <person name="Labrenz M."/>
            <person name="Spormann A.M."/>
            <person name="Op Den Camp H."/>
            <person name="Overmann J."/>
            <person name="Amann R."/>
            <person name="Jetten M.S.M."/>
            <person name="Mascher T."/>
            <person name="Medema M.H."/>
            <person name="Devos D.P."/>
            <person name="Kaster A.-K."/>
            <person name="Ovreas L."/>
            <person name="Rohde M."/>
            <person name="Galperin M.Y."/>
            <person name="Jogler C."/>
        </authorList>
    </citation>
    <scope>NUCLEOTIDE SEQUENCE [LARGE SCALE GENOMIC DNA]</scope>
    <source>
        <strain evidence="2 3">Pla111</strain>
    </source>
</reference>
<gene>
    <name evidence="2" type="ORF">Pla111_04280</name>
</gene>
<dbReference type="EMBL" id="SJPH01000001">
    <property type="protein sequence ID" value="TWT48653.1"/>
    <property type="molecule type" value="Genomic_DNA"/>
</dbReference>
<comment type="caution">
    <text evidence="2">The sequence shown here is derived from an EMBL/GenBank/DDBJ whole genome shotgun (WGS) entry which is preliminary data.</text>
</comment>
<dbReference type="AlphaFoldDB" id="A0A5C5WEX2"/>
<dbReference type="Proteomes" id="UP000318995">
    <property type="component" value="Unassembled WGS sequence"/>
</dbReference>
<name>A0A5C5WEX2_9BACT</name>
<accession>A0A5C5WEX2</accession>
<dbReference type="OrthoDB" id="290400at2"/>
<keyword evidence="3" id="KW-1185">Reference proteome</keyword>
<sequence length="78" mass="8698">MYELIRTALEVQFPFNMIIVLGTLGIALAAIGIVGAEVRKFATHRIDFELKREMVAQGLSAEEIDRLLQAGSDSRHKQ</sequence>
<keyword evidence="1" id="KW-0812">Transmembrane</keyword>
<evidence type="ECO:0000313" key="3">
    <source>
        <dbReference type="Proteomes" id="UP000318995"/>
    </source>
</evidence>
<evidence type="ECO:0000256" key="1">
    <source>
        <dbReference type="SAM" id="Phobius"/>
    </source>
</evidence>
<keyword evidence="1" id="KW-1133">Transmembrane helix</keyword>
<feature type="transmembrane region" description="Helical" evidence="1">
    <location>
        <begin position="15"/>
        <end position="36"/>
    </location>
</feature>
<dbReference type="RefSeq" id="WP_146570889.1">
    <property type="nucleotide sequence ID" value="NZ_SJPH01000001.1"/>
</dbReference>
<keyword evidence="1" id="KW-0472">Membrane</keyword>
<proteinExistence type="predicted"/>
<evidence type="ECO:0000313" key="2">
    <source>
        <dbReference type="EMBL" id="TWT48653.1"/>
    </source>
</evidence>